<proteinExistence type="predicted"/>
<dbReference type="InterPro" id="IPR027417">
    <property type="entry name" value="P-loop_NTPase"/>
</dbReference>
<dbReference type="Pfam" id="PF13481">
    <property type="entry name" value="AAA_25"/>
    <property type="match status" value="1"/>
</dbReference>
<sequence>MNDTGVHTHFLIPTRASELVNMTPAPLEFIDGLDLFVKGELNYLMGAGAAGKTTLMVQLAAAVGLSERAHPGPALWLEKPVTTRGPVMFFSAEDDTNALHRKLLDVCAALAVGLEDLPNVILHDLAKEDDKVLLASAARGRPVRKTKLFDALENSVATIKPVLIIIDNRAQVVMADEIDRNVATAVGNKFRALAAKSGATVILLGHPSVAGMKTGSSGSTGWNNTVRNTVLMTKPEGDDEDHDAVVDDGKRQLIVPKSNYGPMGLRANLQWRAGVYCRTDKQERPDEGIGKDAKAELVFLQLLEVFESRGTKLSNSPNSSTYAPRLFAKDDRREGINKREFERAMNRLFDAGKLKTEVLYPGTQKEKQIIKAASND</sequence>
<dbReference type="SUPFAM" id="SSF52540">
    <property type="entry name" value="P-loop containing nucleoside triphosphate hydrolases"/>
    <property type="match status" value="1"/>
</dbReference>
<dbReference type="Gene3D" id="3.40.50.300">
    <property type="entry name" value="P-loop containing nucleotide triphosphate hydrolases"/>
    <property type="match status" value="1"/>
</dbReference>
<protein>
    <submittedName>
        <fullName evidence="1">AAA family ATPase</fullName>
    </submittedName>
</protein>
<gene>
    <name evidence="1" type="ORF">GUK36_27810</name>
</gene>
<dbReference type="EMBL" id="WXXP01000013">
    <property type="protein sequence ID" value="NEK53231.1"/>
    <property type="molecule type" value="Genomic_DNA"/>
</dbReference>
<comment type="caution">
    <text evidence="1">The sequence shown here is derived from an EMBL/GenBank/DDBJ whole genome shotgun (WGS) entry which is preliminary data.</text>
</comment>
<accession>A0A6P0DNV6</accession>
<evidence type="ECO:0000313" key="2">
    <source>
        <dbReference type="Proteomes" id="UP000471409"/>
    </source>
</evidence>
<dbReference type="AlphaFoldDB" id="A0A6P0DNV6"/>
<organism evidence="1 2">
    <name type="scientific">Rhizobium leguminosarum</name>
    <dbReference type="NCBI Taxonomy" id="384"/>
    <lineage>
        <taxon>Bacteria</taxon>
        <taxon>Pseudomonadati</taxon>
        <taxon>Pseudomonadota</taxon>
        <taxon>Alphaproteobacteria</taxon>
        <taxon>Hyphomicrobiales</taxon>
        <taxon>Rhizobiaceae</taxon>
        <taxon>Rhizobium/Agrobacterium group</taxon>
        <taxon>Rhizobium</taxon>
    </lineage>
</organism>
<dbReference type="Proteomes" id="UP000471409">
    <property type="component" value="Unassembled WGS sequence"/>
</dbReference>
<name>A0A6P0DNV6_RHILE</name>
<reference evidence="1 2" key="1">
    <citation type="submission" date="2020-01" db="EMBL/GenBank/DDBJ databases">
        <title>Rhizobium genotypes associated with high levels of biological nitrogen fixation by grain legumes in a temperate-maritime cropping system.</title>
        <authorList>
            <person name="Maluk M."/>
            <person name="Francesc Ferrando Molina F."/>
            <person name="Lopez Del Egido L."/>
            <person name="Lafos M."/>
            <person name="Langarica-Fuentes A."/>
            <person name="Gebre Yohannes G."/>
            <person name="Young M.W."/>
            <person name="Martin P."/>
            <person name="Gantlett R."/>
            <person name="Kenicer G."/>
            <person name="Hawes C."/>
            <person name="Begg G.S."/>
            <person name="Quilliam R.S."/>
            <person name="Squire G.R."/>
            <person name="Poole P.S."/>
            <person name="Young P.W."/>
            <person name="Iannetta P.M."/>
            <person name="James E.K."/>
        </authorList>
    </citation>
    <scope>NUCLEOTIDE SEQUENCE [LARGE SCALE GENOMIC DNA]</scope>
    <source>
        <strain evidence="1 2">JHI944</strain>
    </source>
</reference>
<evidence type="ECO:0000313" key="1">
    <source>
        <dbReference type="EMBL" id="NEK53231.1"/>
    </source>
</evidence>
<dbReference type="RefSeq" id="WP_164000154.1">
    <property type="nucleotide sequence ID" value="NZ_WXXP01000013.1"/>
</dbReference>